<dbReference type="AlphaFoldDB" id="A0A0K8RBD5"/>
<evidence type="ECO:0000256" key="1">
    <source>
        <dbReference type="SAM" id="SignalP"/>
    </source>
</evidence>
<keyword evidence="1" id="KW-0732">Signal</keyword>
<feature type="signal peptide" evidence="1">
    <location>
        <begin position="1"/>
        <end position="23"/>
    </location>
</feature>
<organism evidence="2">
    <name type="scientific">Ixodes ricinus</name>
    <name type="common">Common tick</name>
    <name type="synonym">Acarus ricinus</name>
    <dbReference type="NCBI Taxonomy" id="34613"/>
    <lineage>
        <taxon>Eukaryota</taxon>
        <taxon>Metazoa</taxon>
        <taxon>Ecdysozoa</taxon>
        <taxon>Arthropoda</taxon>
        <taxon>Chelicerata</taxon>
        <taxon>Arachnida</taxon>
        <taxon>Acari</taxon>
        <taxon>Parasitiformes</taxon>
        <taxon>Ixodida</taxon>
        <taxon>Ixodoidea</taxon>
        <taxon>Ixodidae</taxon>
        <taxon>Ixodinae</taxon>
        <taxon>Ixodes</taxon>
    </lineage>
</organism>
<accession>A0A0K8RBD5</accession>
<name>A0A0K8RBD5_IXORI</name>
<feature type="chain" id="PRO_5005516973" evidence="1">
    <location>
        <begin position="24"/>
        <end position="122"/>
    </location>
</feature>
<sequence length="122" mass="13448">MLPFSKMLLVVFAMVLILPALESGGFLSGEVLFYDCMDLLGDAGDLKCGLDGEGKFTDYDPYSCTLKCEGPGRPKLPDGVCTLGVGVNCTLGPRETLRNWIDRLTKQRNKVLKTWCTCFTEK</sequence>
<evidence type="ECO:0000313" key="2">
    <source>
        <dbReference type="EMBL" id="JAA68455.1"/>
    </source>
</evidence>
<reference evidence="2" key="1">
    <citation type="submission" date="2012-12" db="EMBL/GenBank/DDBJ databases">
        <title>Identification and characterization of a phenylalanine ammonia-lyase gene family in Isatis indigotica Fort.</title>
        <authorList>
            <person name="Liu Q."/>
            <person name="Chen J."/>
            <person name="Zhou X."/>
            <person name="Di P."/>
            <person name="Xiao Y."/>
            <person name="Xuan H."/>
            <person name="Zhang L."/>
            <person name="Chen W."/>
        </authorList>
    </citation>
    <scope>NUCLEOTIDE SEQUENCE</scope>
    <source>
        <tissue evidence="2">Salivary gland</tissue>
    </source>
</reference>
<protein>
    <submittedName>
        <fullName evidence="2">Putative ixodes 10 kDa peptide protein</fullName>
    </submittedName>
</protein>
<dbReference type="EMBL" id="GADI01005353">
    <property type="protein sequence ID" value="JAA68455.1"/>
    <property type="molecule type" value="mRNA"/>
</dbReference>
<proteinExistence type="evidence at transcript level"/>